<dbReference type="PANTHER" id="PTHR30511:SF0">
    <property type="entry name" value="ALANINE RACEMASE, CATABOLIC-RELATED"/>
    <property type="match status" value="1"/>
</dbReference>
<dbReference type="Gene3D" id="3.20.20.10">
    <property type="entry name" value="Alanine racemase"/>
    <property type="match status" value="1"/>
</dbReference>
<comment type="similarity">
    <text evidence="5">Belongs to the alanine racemase family.</text>
</comment>
<feature type="binding site" evidence="5 7">
    <location>
        <position position="312"/>
    </location>
    <ligand>
        <name>substrate</name>
    </ligand>
</feature>
<evidence type="ECO:0000313" key="10">
    <source>
        <dbReference type="Proteomes" id="UP000240717"/>
    </source>
</evidence>
<evidence type="ECO:0000313" key="9">
    <source>
        <dbReference type="EMBL" id="PTI49394.1"/>
    </source>
</evidence>
<reference evidence="9 10" key="1">
    <citation type="journal article" date="2016" name="Front. Microbiol.">
        <title>Comprehensive Phylogenetic Analysis of Bovine Non-aureus Staphylococci Species Based on Whole-Genome Sequencing.</title>
        <authorList>
            <person name="Naushad S."/>
            <person name="Barkema H.W."/>
            <person name="Luby C."/>
            <person name="Condas L.A."/>
            <person name="Nobrega D.B."/>
            <person name="Carson D.A."/>
            <person name="De Buck J."/>
        </authorList>
    </citation>
    <scope>NUCLEOTIDE SEQUENCE [LARGE SCALE GENOMIC DNA]</scope>
    <source>
        <strain evidence="9 10">SNUC 2993</strain>
    </source>
</reference>
<dbReference type="PRINTS" id="PR00992">
    <property type="entry name" value="ALARACEMASE"/>
</dbReference>
<feature type="active site" description="Proton acceptor; specific for D-alanine" evidence="5">
    <location>
        <position position="39"/>
    </location>
</feature>
<accession>A0A2T4PXG5</accession>
<dbReference type="GO" id="GO:0009252">
    <property type="term" value="P:peptidoglycan biosynthetic process"/>
    <property type="evidence" value="ECO:0007669"/>
    <property type="project" value="TreeGrafter"/>
</dbReference>
<feature type="binding site" evidence="5 7">
    <location>
        <position position="138"/>
    </location>
    <ligand>
        <name>substrate</name>
    </ligand>
</feature>
<evidence type="ECO:0000256" key="2">
    <source>
        <dbReference type="ARBA" id="ARBA00001933"/>
    </source>
</evidence>
<dbReference type="GO" id="GO:0030632">
    <property type="term" value="P:D-alanine biosynthetic process"/>
    <property type="evidence" value="ECO:0007669"/>
    <property type="project" value="UniProtKB-UniRule"/>
</dbReference>
<dbReference type="InterPro" id="IPR001608">
    <property type="entry name" value="Ala_racemase_N"/>
</dbReference>
<evidence type="ECO:0000256" key="5">
    <source>
        <dbReference type="HAMAP-Rule" id="MF_01201"/>
    </source>
</evidence>
<dbReference type="GO" id="GO:0008784">
    <property type="term" value="F:alanine racemase activity"/>
    <property type="evidence" value="ECO:0007669"/>
    <property type="project" value="UniProtKB-UniRule"/>
</dbReference>
<dbReference type="RefSeq" id="WP_002451627.1">
    <property type="nucleotide sequence ID" value="NZ_CP054017.1"/>
</dbReference>
<dbReference type="Proteomes" id="UP000240717">
    <property type="component" value="Unassembled WGS sequence"/>
</dbReference>
<evidence type="ECO:0000256" key="1">
    <source>
        <dbReference type="ARBA" id="ARBA00000316"/>
    </source>
</evidence>
<gene>
    <name evidence="9" type="primary">alr</name>
    <name evidence="9" type="ORF">BU085_12180</name>
</gene>
<dbReference type="SUPFAM" id="SSF50621">
    <property type="entry name" value="Alanine racemase C-terminal domain-like"/>
    <property type="match status" value="1"/>
</dbReference>
<dbReference type="HAMAP" id="MF_01201">
    <property type="entry name" value="Ala_racemase"/>
    <property type="match status" value="1"/>
</dbReference>
<evidence type="ECO:0000256" key="7">
    <source>
        <dbReference type="PIRSR" id="PIRSR600821-52"/>
    </source>
</evidence>
<dbReference type="InterPro" id="IPR029066">
    <property type="entry name" value="PLP-binding_barrel"/>
</dbReference>
<feature type="modified residue" description="N6-(pyridoxal phosphate)lysine" evidence="5 6">
    <location>
        <position position="39"/>
    </location>
</feature>
<dbReference type="FunFam" id="2.40.37.10:FF:000006">
    <property type="entry name" value="Alanine racemase"/>
    <property type="match status" value="1"/>
</dbReference>
<dbReference type="NCBIfam" id="TIGR00492">
    <property type="entry name" value="alr"/>
    <property type="match status" value="1"/>
</dbReference>
<dbReference type="UniPathway" id="UPA00042">
    <property type="reaction ID" value="UER00497"/>
</dbReference>
<dbReference type="InterPro" id="IPR020622">
    <property type="entry name" value="Ala_racemase_pyridoxalP-BS"/>
</dbReference>
<dbReference type="Pfam" id="PF01168">
    <property type="entry name" value="Ala_racemase_N"/>
    <property type="match status" value="1"/>
</dbReference>
<dbReference type="PROSITE" id="PS00395">
    <property type="entry name" value="ALANINE_RACEMASE"/>
    <property type="match status" value="1"/>
</dbReference>
<dbReference type="CDD" id="cd00430">
    <property type="entry name" value="PLPDE_III_AR"/>
    <property type="match status" value="1"/>
</dbReference>
<evidence type="ECO:0000256" key="3">
    <source>
        <dbReference type="ARBA" id="ARBA00022898"/>
    </source>
</evidence>
<comment type="catalytic activity">
    <reaction evidence="1 5">
        <text>L-alanine = D-alanine</text>
        <dbReference type="Rhea" id="RHEA:20249"/>
        <dbReference type="ChEBI" id="CHEBI:57416"/>
        <dbReference type="ChEBI" id="CHEBI:57972"/>
        <dbReference type="EC" id="5.1.1.1"/>
    </reaction>
</comment>
<feature type="active site" description="Proton acceptor; specific for L-alanine" evidence="5">
    <location>
        <position position="265"/>
    </location>
</feature>
<organism evidence="9 10">
    <name type="scientific">Staphylococcus warneri</name>
    <dbReference type="NCBI Taxonomy" id="1292"/>
    <lineage>
        <taxon>Bacteria</taxon>
        <taxon>Bacillati</taxon>
        <taxon>Bacillota</taxon>
        <taxon>Bacilli</taxon>
        <taxon>Bacillales</taxon>
        <taxon>Staphylococcaceae</taxon>
        <taxon>Staphylococcus</taxon>
    </lineage>
</organism>
<dbReference type="GO" id="GO:0030170">
    <property type="term" value="F:pyridoxal phosphate binding"/>
    <property type="evidence" value="ECO:0007669"/>
    <property type="project" value="UniProtKB-UniRule"/>
</dbReference>
<dbReference type="InterPro" id="IPR000821">
    <property type="entry name" value="Ala_racemase"/>
</dbReference>
<comment type="cofactor">
    <cofactor evidence="2 5 6">
        <name>pyridoxal 5'-phosphate</name>
        <dbReference type="ChEBI" id="CHEBI:597326"/>
    </cofactor>
</comment>
<dbReference type="SMART" id="SM01005">
    <property type="entry name" value="Ala_racemase_C"/>
    <property type="match status" value="1"/>
</dbReference>
<dbReference type="EC" id="5.1.1.1" evidence="5"/>
<dbReference type="FunFam" id="3.20.20.10:FF:000002">
    <property type="entry name" value="Alanine racemase"/>
    <property type="match status" value="1"/>
</dbReference>
<dbReference type="GO" id="GO:0005829">
    <property type="term" value="C:cytosol"/>
    <property type="evidence" value="ECO:0007669"/>
    <property type="project" value="TreeGrafter"/>
</dbReference>
<protein>
    <recommendedName>
        <fullName evidence="5">Alanine racemase</fullName>
        <ecNumber evidence="5">5.1.1.1</ecNumber>
    </recommendedName>
</protein>
<dbReference type="InterPro" id="IPR009006">
    <property type="entry name" value="Ala_racemase/Decarboxylase_C"/>
</dbReference>
<proteinExistence type="inferred from homology"/>
<dbReference type="STRING" id="1194526.A284_04090"/>
<comment type="pathway">
    <text evidence="5">Amino-acid biosynthesis; D-alanine biosynthesis; D-alanine from L-alanine: step 1/1.</text>
</comment>
<dbReference type="AlphaFoldDB" id="A0A2T4PXG5"/>
<dbReference type="PANTHER" id="PTHR30511">
    <property type="entry name" value="ALANINE RACEMASE"/>
    <property type="match status" value="1"/>
</dbReference>
<dbReference type="SUPFAM" id="SSF51419">
    <property type="entry name" value="PLP-binding barrel"/>
    <property type="match status" value="1"/>
</dbReference>
<sequence>MSEKFYRSTYLNIDLNAILSNYQTFDKLHANKTVISVIKANGYGLGSVRIAQHLMENGASFFAVATLDEAIELRMHGIKAKILILGVIPPKDINKAIQHRVALTVPSKSWLKESIKNISDENEKALWLHLKLDTGMGRLGMKDVEEYKEVVDIISKYDQLVFEGVYTHFACADEPGDDMATQYQKFKELVEQVEKPHYIHTQNSAGSLLMDGQFCNAIRLGISLYGYYPSEYVKENVKVHLKPSAQLVSEIVQTKTLNVGDSVSYGSTYTATEPTRIAVLPIGYADGYLRSMQGSYVNVNGQQCEVIGRVCMDQTMVKIPDTVKVGDKVILLDNHVDTEQSVEALAKQQNTINYEVLCNLSRRLPRIYHIEDNTEISNELLK</sequence>
<evidence type="ECO:0000259" key="8">
    <source>
        <dbReference type="SMART" id="SM01005"/>
    </source>
</evidence>
<dbReference type="InterPro" id="IPR011079">
    <property type="entry name" value="Ala_racemase_C"/>
</dbReference>
<name>A0A2T4PXG5_STAWA</name>
<evidence type="ECO:0000256" key="4">
    <source>
        <dbReference type="ARBA" id="ARBA00023235"/>
    </source>
</evidence>
<evidence type="ECO:0000256" key="6">
    <source>
        <dbReference type="PIRSR" id="PIRSR600821-50"/>
    </source>
</evidence>
<dbReference type="Gene3D" id="2.40.37.10">
    <property type="entry name" value="Lyase, Ornithine Decarboxylase, Chain A, domain 1"/>
    <property type="match status" value="1"/>
</dbReference>
<keyword evidence="4 5" id="KW-0413">Isomerase</keyword>
<feature type="domain" description="Alanine racemase C-terminal" evidence="8">
    <location>
        <begin position="244"/>
        <end position="369"/>
    </location>
</feature>
<keyword evidence="3 5" id="KW-0663">Pyridoxal phosphate</keyword>
<dbReference type="EMBL" id="PZEV01000075">
    <property type="protein sequence ID" value="PTI49394.1"/>
    <property type="molecule type" value="Genomic_DNA"/>
</dbReference>
<comment type="function">
    <text evidence="5">Catalyzes the interconversion of L-alanine and D-alanine. May also act on other amino acids.</text>
</comment>
<comment type="caution">
    <text evidence="9">The sequence shown here is derived from an EMBL/GenBank/DDBJ whole genome shotgun (WGS) entry which is preliminary data.</text>
</comment>
<dbReference type="Pfam" id="PF00842">
    <property type="entry name" value="Ala_racemase_C"/>
    <property type="match status" value="1"/>
</dbReference>